<reference evidence="4 5" key="1">
    <citation type="submission" date="2020-08" db="EMBL/GenBank/DDBJ databases">
        <title>The genome sequence of type strain Novosphingobium piscinae KCTC 42194.</title>
        <authorList>
            <person name="Liu Y."/>
        </authorList>
    </citation>
    <scope>NUCLEOTIDE SEQUENCE [LARGE SCALE GENOMIC DNA]</scope>
    <source>
        <strain evidence="4 5">KCTC 42194</strain>
    </source>
</reference>
<dbReference type="InterPro" id="IPR006597">
    <property type="entry name" value="Sel1-like"/>
</dbReference>
<evidence type="ECO:0000313" key="4">
    <source>
        <dbReference type="EMBL" id="MBC2667956.1"/>
    </source>
</evidence>
<comment type="similarity">
    <text evidence="1">Belongs to the hcp beta-lactamase family.</text>
</comment>
<gene>
    <name evidence="4" type="ORF">H7F53_02205</name>
</gene>
<dbReference type="InterPro" id="IPR011990">
    <property type="entry name" value="TPR-like_helical_dom_sf"/>
</dbReference>
<accession>A0A7X1FVY4</accession>
<dbReference type="AlphaFoldDB" id="A0A7X1FVY4"/>
<dbReference type="RefSeq" id="WP_185677857.1">
    <property type="nucleotide sequence ID" value="NZ_JACLAX010000002.1"/>
</dbReference>
<name>A0A7X1FVY4_9SPHN</name>
<dbReference type="Proteomes" id="UP000551327">
    <property type="component" value="Unassembled WGS sequence"/>
</dbReference>
<evidence type="ECO:0000256" key="1">
    <source>
        <dbReference type="ARBA" id="ARBA00008486"/>
    </source>
</evidence>
<dbReference type="Pfam" id="PF08238">
    <property type="entry name" value="Sel1"/>
    <property type="match status" value="8"/>
</dbReference>
<dbReference type="SUPFAM" id="SSF81901">
    <property type="entry name" value="HCP-like"/>
    <property type="match status" value="2"/>
</dbReference>
<dbReference type="Gene3D" id="1.25.40.10">
    <property type="entry name" value="Tetratricopeptide repeat domain"/>
    <property type="match status" value="2"/>
</dbReference>
<feature type="signal peptide" evidence="3">
    <location>
        <begin position="1"/>
        <end position="24"/>
    </location>
</feature>
<evidence type="ECO:0000256" key="3">
    <source>
        <dbReference type="SAM" id="SignalP"/>
    </source>
</evidence>
<sequence length="642" mass="68749">MLRLKVLLVAIALWFAMGSASVNAQAGGSYEIRTVAGLEQTCSGGNAADCDVLGMLYLTGDGTAKDPKKAATYFQRACDRGDARGCFNLGESYQFGDGVLKDPAKAAAFYLRACDGREKKGCSELALSYLGGSGVERNEAKAALYADRSCTLNSPFGCAILGVAYAEGVEGYPQDLAKAKDLLSDACHQKVDYTKKPDEAARLACPALAKVTGEPACGPIEKAGTASVRHCFDERGGTAAWIRTLVTKDADNDFDPARVRAALDAPQHQRPTPVAAASPSVAPAVIAFSAGNAAYARKDHVAAAAQFAKACDAGSAEACGILGAMYLSGEGVTANMTRAAPLLARACDAGIVRSCGNLGRLYERGSGVTKNKALALKFYMVACNNSEISFCNDLGNIYESGDGTGVEPNLGQAEALYKKTCDADIALGCYNLGALYFSGPYTDESSSKATRWYQMACDKGDTRGCDKVALLASQKEKFALIAEQNRQYALMEKKSAEKARIAEASKRPVDCIELPKNKVVDVQPDTYTQCSDGECKRYESWSPVRRTMIVSTEIKNSCSRSVEVHVFYDIVNSAETAKRWYGPNAYVPKKNHFITVPAKNSSYLAYSDYKFISARWSSQDGGAQYPPNSMCSLQYANVRDCK</sequence>
<proteinExistence type="inferred from homology"/>
<comment type="caution">
    <text evidence="4">The sequence shown here is derived from an EMBL/GenBank/DDBJ whole genome shotgun (WGS) entry which is preliminary data.</text>
</comment>
<evidence type="ECO:0000313" key="5">
    <source>
        <dbReference type="Proteomes" id="UP000551327"/>
    </source>
</evidence>
<dbReference type="PANTHER" id="PTHR13891">
    <property type="entry name" value="CYTOCHROME C OXIDASE ASSEMBLY FACTOR 7"/>
    <property type="match status" value="1"/>
</dbReference>
<dbReference type="EMBL" id="JACLAX010000002">
    <property type="protein sequence ID" value="MBC2667956.1"/>
    <property type="molecule type" value="Genomic_DNA"/>
</dbReference>
<keyword evidence="2" id="KW-0677">Repeat</keyword>
<evidence type="ECO:0000256" key="2">
    <source>
        <dbReference type="ARBA" id="ARBA00022737"/>
    </source>
</evidence>
<dbReference type="PANTHER" id="PTHR13891:SF1">
    <property type="entry name" value="CYTOCHROME C OXIDASE ASSEMBLY FACTOR 7"/>
    <property type="match status" value="1"/>
</dbReference>
<keyword evidence="5" id="KW-1185">Reference proteome</keyword>
<keyword evidence="3" id="KW-0732">Signal</keyword>
<dbReference type="InterPro" id="IPR040239">
    <property type="entry name" value="HcpB-like"/>
</dbReference>
<organism evidence="4 5">
    <name type="scientific">Novosphingobium piscinae</name>
    <dbReference type="NCBI Taxonomy" id="1507448"/>
    <lineage>
        <taxon>Bacteria</taxon>
        <taxon>Pseudomonadati</taxon>
        <taxon>Pseudomonadota</taxon>
        <taxon>Alphaproteobacteria</taxon>
        <taxon>Sphingomonadales</taxon>
        <taxon>Sphingomonadaceae</taxon>
        <taxon>Novosphingobium</taxon>
    </lineage>
</organism>
<feature type="chain" id="PRO_5039898673" evidence="3">
    <location>
        <begin position="25"/>
        <end position="642"/>
    </location>
</feature>
<protein>
    <submittedName>
        <fullName evidence="4">Sel1 repeat family protein</fullName>
    </submittedName>
</protein>
<dbReference type="SMART" id="SM00671">
    <property type="entry name" value="SEL1"/>
    <property type="match status" value="8"/>
</dbReference>